<evidence type="ECO:0000313" key="2">
    <source>
        <dbReference type="Proteomes" id="UP001201812"/>
    </source>
</evidence>
<dbReference type="PANTHER" id="PTHR22954">
    <property type="entry name" value="RETROVIRAL PROTEASE-RELATED"/>
    <property type="match status" value="1"/>
</dbReference>
<accession>A0AAD4MHE5</accession>
<dbReference type="AlphaFoldDB" id="A0AAD4MHE5"/>
<comment type="caution">
    <text evidence="1">The sequence shown here is derived from an EMBL/GenBank/DDBJ whole genome shotgun (WGS) entry which is preliminary data.</text>
</comment>
<name>A0AAD4MHE5_9BILA</name>
<organism evidence="1 2">
    <name type="scientific">Ditylenchus destructor</name>
    <dbReference type="NCBI Taxonomy" id="166010"/>
    <lineage>
        <taxon>Eukaryota</taxon>
        <taxon>Metazoa</taxon>
        <taxon>Ecdysozoa</taxon>
        <taxon>Nematoda</taxon>
        <taxon>Chromadorea</taxon>
        <taxon>Rhabditida</taxon>
        <taxon>Tylenchina</taxon>
        <taxon>Tylenchomorpha</taxon>
        <taxon>Sphaerularioidea</taxon>
        <taxon>Anguinidae</taxon>
        <taxon>Anguininae</taxon>
        <taxon>Ditylenchus</taxon>
    </lineage>
</organism>
<reference evidence="1" key="1">
    <citation type="submission" date="2022-01" db="EMBL/GenBank/DDBJ databases">
        <title>Genome Sequence Resource for Two Populations of Ditylenchus destructor, the Migratory Endoparasitic Phytonematode.</title>
        <authorList>
            <person name="Zhang H."/>
            <person name="Lin R."/>
            <person name="Xie B."/>
        </authorList>
    </citation>
    <scope>NUCLEOTIDE SEQUENCE</scope>
    <source>
        <strain evidence="1">BazhouSP</strain>
    </source>
</reference>
<dbReference type="Proteomes" id="UP001201812">
    <property type="component" value="Unassembled WGS sequence"/>
</dbReference>
<evidence type="ECO:0000313" key="1">
    <source>
        <dbReference type="EMBL" id="KAI1693139.1"/>
    </source>
</evidence>
<sequence>MSSPYSTAIMVYNKKAEDMLVNKASTEIPRGMNDISSLQDLRRNISTVIDKASFIADKIDENQRGWQTIQNTMSITERIDDVKTQTTFVKDSEYIENVTELQMYIHSLKQFQSELDVKLIPAPVVTPASARRLPMLQLPSVKLPEFDGTLSEWPSFWQKFKTMVHDLDPLDMPAVHKLHFLKECLKGRAASAIAILEEVEASYQMAVDKLEAEFGNPLAIKQSLYHSLKILRPTSGKRDDLRRFADELDKICSHLTRMGEDLENLLVQQIIQEKLPTFLIRIMITSRNSLPVGEVWTTAKIRQKLRSVVNEQEEVFRAQERSESLKFGNSHPRKVNVNYNSQIYRNSYYDTSCPEPKQSSQFSPTPSYCPNTIPISQPIYSPINNFVPISSVISSPTFPIVPEKSENIPVPPGYEEKLPEFFQCTNPTPILPHVPVPPGFEVKVSEVLPCEKDNNFTPSTSTIELITNVLPFIETEPIPESNSEICLNLPPISLPPIKVMNNFDMSSHFPHKDKVSISSFQQPKFSIVKNSQFLTKVKHTFVTKLAKYENFHPKRPPSQFTKFEIFSTNSIMSKSFTDGDKFSKWDSKSFQNSLSHCDNEPTSRTLSISQFEKSYPINRNLLAYPKAHPRFRSPRKPPYSYLPIHYQMLIISHCLLTIFQSRLTDLFLIVSHVTKLEFCPFSSMPKVLFIPAFETVY</sequence>
<gene>
    <name evidence="1" type="ORF">DdX_20828</name>
</gene>
<proteinExistence type="predicted"/>
<dbReference type="PANTHER" id="PTHR22954:SF3">
    <property type="entry name" value="PROTEIN CBG08539"/>
    <property type="match status" value="1"/>
</dbReference>
<protein>
    <submittedName>
        <fullName evidence="1">Gag protein</fullName>
    </submittedName>
</protein>
<keyword evidence="2" id="KW-1185">Reference proteome</keyword>
<dbReference type="EMBL" id="JAKKPZ010000670">
    <property type="protein sequence ID" value="KAI1693139.1"/>
    <property type="molecule type" value="Genomic_DNA"/>
</dbReference>
<dbReference type="InterPro" id="IPR005312">
    <property type="entry name" value="DUF1759"/>
</dbReference>
<dbReference type="Pfam" id="PF03564">
    <property type="entry name" value="DUF1759"/>
    <property type="match status" value="1"/>
</dbReference>